<accession>A0A366GZ98</accession>
<name>A0A366GZ98_9GAMM</name>
<evidence type="ECO:0000313" key="4">
    <source>
        <dbReference type="Proteomes" id="UP000252995"/>
    </source>
</evidence>
<keyword evidence="1" id="KW-0812">Transmembrane</keyword>
<dbReference type="InterPro" id="IPR012495">
    <property type="entry name" value="TadE-like_dom"/>
</dbReference>
<protein>
    <submittedName>
        <fullName evidence="3">TadE-like protein</fullName>
    </submittedName>
</protein>
<reference evidence="3 4" key="1">
    <citation type="submission" date="2018-06" db="EMBL/GenBank/DDBJ databases">
        <title>Freshwater and sediment microbial communities from various areas in North America, analyzing microbe dynamics in response to fracking.</title>
        <authorList>
            <person name="Lamendella R."/>
        </authorList>
    </citation>
    <scope>NUCLEOTIDE SEQUENCE [LARGE SCALE GENOMIC DNA]</scope>
    <source>
        <strain evidence="3 4">114J</strain>
    </source>
</reference>
<evidence type="ECO:0000256" key="1">
    <source>
        <dbReference type="SAM" id="Phobius"/>
    </source>
</evidence>
<keyword evidence="1" id="KW-1133">Transmembrane helix</keyword>
<sequence length="153" mass="16461">MDALNKIGKKQKGIATLEFWLTAPFLLLVVFAVSELGWAFSQYHTMTRATRDGARHVSSLAMNGSIGLILLDSNLVQQTSNLVVYGNTLGAGDPLLPGWSAGDITVTKPDAAHVTVSATYNYIPLIGQIPAFYGGEPISMAFEMQSTVQMRAL</sequence>
<dbReference type="AlphaFoldDB" id="A0A366GZ98"/>
<evidence type="ECO:0000313" key="3">
    <source>
        <dbReference type="EMBL" id="RBP34036.1"/>
    </source>
</evidence>
<dbReference type="EMBL" id="QNRO01000001">
    <property type="protein sequence ID" value="RBP34036.1"/>
    <property type="molecule type" value="Genomic_DNA"/>
</dbReference>
<feature type="domain" description="TadE-like" evidence="2">
    <location>
        <begin position="13"/>
        <end position="55"/>
    </location>
</feature>
<feature type="transmembrane region" description="Helical" evidence="1">
    <location>
        <begin position="20"/>
        <end position="41"/>
    </location>
</feature>
<organism evidence="3 4">
    <name type="scientific">Marinobacter pelagius</name>
    <dbReference type="NCBI Taxonomy" id="379482"/>
    <lineage>
        <taxon>Bacteria</taxon>
        <taxon>Pseudomonadati</taxon>
        <taxon>Pseudomonadota</taxon>
        <taxon>Gammaproteobacteria</taxon>
        <taxon>Pseudomonadales</taxon>
        <taxon>Marinobacteraceae</taxon>
        <taxon>Marinobacter</taxon>
    </lineage>
</organism>
<dbReference type="OrthoDB" id="7026216at2"/>
<gene>
    <name evidence="3" type="ORF">DET50_101379</name>
</gene>
<comment type="caution">
    <text evidence="3">The sequence shown here is derived from an EMBL/GenBank/DDBJ whole genome shotgun (WGS) entry which is preliminary data.</text>
</comment>
<evidence type="ECO:0000259" key="2">
    <source>
        <dbReference type="Pfam" id="PF07811"/>
    </source>
</evidence>
<dbReference type="Pfam" id="PF07811">
    <property type="entry name" value="TadE"/>
    <property type="match status" value="1"/>
</dbReference>
<proteinExistence type="predicted"/>
<keyword evidence="1" id="KW-0472">Membrane</keyword>
<dbReference type="RefSeq" id="WP_113861178.1">
    <property type="nucleotide sequence ID" value="NZ_QNRO01000001.1"/>
</dbReference>
<dbReference type="Proteomes" id="UP000252995">
    <property type="component" value="Unassembled WGS sequence"/>
</dbReference>